<protein>
    <submittedName>
        <fullName evidence="3">C-type lectin domain-containing protein</fullName>
    </submittedName>
</protein>
<dbReference type="PANTHER" id="PTHR22801:SF63">
    <property type="entry name" value="C-TYPE LECTIN DOMAIN-CONTAINING PROTEIN"/>
    <property type="match status" value="1"/>
</dbReference>
<feature type="domain" description="C-type lectin" evidence="1">
    <location>
        <begin position="170"/>
        <end position="282"/>
    </location>
</feature>
<dbReference type="InterPro" id="IPR016187">
    <property type="entry name" value="CTDL_fold"/>
</dbReference>
<dbReference type="Gene3D" id="3.10.100.10">
    <property type="entry name" value="Mannose-Binding Protein A, subunit A"/>
    <property type="match status" value="2"/>
</dbReference>
<name>A0A914CKG5_9BILA</name>
<dbReference type="PROSITE" id="PS50041">
    <property type="entry name" value="C_TYPE_LECTIN_2"/>
    <property type="match status" value="2"/>
</dbReference>
<dbReference type="InterPro" id="IPR001304">
    <property type="entry name" value="C-type_lectin-like"/>
</dbReference>
<evidence type="ECO:0000313" key="3">
    <source>
        <dbReference type="WBParaSite" id="ACRNAN_scaffold1158.g26384.t1"/>
    </source>
</evidence>
<accession>A0A914CKG5</accession>
<dbReference type="CDD" id="cd00037">
    <property type="entry name" value="CLECT"/>
    <property type="match status" value="1"/>
</dbReference>
<dbReference type="SMART" id="SM00034">
    <property type="entry name" value="CLECT"/>
    <property type="match status" value="1"/>
</dbReference>
<proteinExistence type="predicted"/>
<dbReference type="SUPFAM" id="SSF56436">
    <property type="entry name" value="C-type lectin-like"/>
    <property type="match status" value="2"/>
</dbReference>
<reference evidence="3" key="1">
    <citation type="submission" date="2022-11" db="UniProtKB">
        <authorList>
            <consortium name="WormBaseParasite"/>
        </authorList>
    </citation>
    <scope>IDENTIFICATION</scope>
</reference>
<dbReference type="InterPro" id="IPR050801">
    <property type="entry name" value="Ca-Dep_Lectins_ImmuneDev"/>
</dbReference>
<dbReference type="WBParaSite" id="ACRNAN_scaffold1158.g26384.t1">
    <property type="protein sequence ID" value="ACRNAN_scaffold1158.g26384.t1"/>
    <property type="gene ID" value="ACRNAN_scaffold1158.g26384"/>
</dbReference>
<dbReference type="AlphaFoldDB" id="A0A914CKG5"/>
<organism evidence="2 3">
    <name type="scientific">Acrobeloides nanus</name>
    <dbReference type="NCBI Taxonomy" id="290746"/>
    <lineage>
        <taxon>Eukaryota</taxon>
        <taxon>Metazoa</taxon>
        <taxon>Ecdysozoa</taxon>
        <taxon>Nematoda</taxon>
        <taxon>Chromadorea</taxon>
        <taxon>Rhabditida</taxon>
        <taxon>Tylenchina</taxon>
        <taxon>Cephalobomorpha</taxon>
        <taxon>Cephaloboidea</taxon>
        <taxon>Cephalobidae</taxon>
        <taxon>Acrobeloides</taxon>
    </lineage>
</organism>
<evidence type="ECO:0000259" key="1">
    <source>
        <dbReference type="PROSITE" id="PS50041"/>
    </source>
</evidence>
<dbReference type="InterPro" id="IPR016186">
    <property type="entry name" value="C-type_lectin-like/link_sf"/>
</dbReference>
<dbReference type="Pfam" id="PF00059">
    <property type="entry name" value="Lectin_C"/>
    <property type="match status" value="2"/>
</dbReference>
<dbReference type="Proteomes" id="UP000887540">
    <property type="component" value="Unplaced"/>
</dbReference>
<keyword evidence="2" id="KW-1185">Reference proteome</keyword>
<evidence type="ECO:0000313" key="2">
    <source>
        <dbReference type="Proteomes" id="UP000887540"/>
    </source>
</evidence>
<dbReference type="PANTHER" id="PTHR22801">
    <property type="entry name" value="LITHOSTATHINE"/>
    <property type="match status" value="1"/>
</dbReference>
<sequence>MCLIECHAGFNPQRRRKQFFIRYFIILPTPPEAVYYSLWIGLVDHNISGRWAWLDGTPIDFMKWGHYQPDYQAAQHMNLTCTVLVITGIQKFNSYESDDTAQWNDDNCEMPDWPNFRTELELWKDKPGEEGVGVHDGVFCQKQLEHKETTTQNPEISELYCGNDWAYYDLTNSCYLVIYDSIDYFTADDTCRGMNATLASVRNQLENNFIAGLITNNMSLGNNVFWIGMTDIWFSLVYKWDDGSTIPPEGQAIGPYWNWGYYGADHDHLNMSITCGQFEGDGNDMYRKEQSARNPPGM</sequence>
<feature type="domain" description="C-type lectin" evidence="1">
    <location>
        <begin position="38"/>
        <end position="109"/>
    </location>
</feature>